<dbReference type="InterPro" id="IPR008506">
    <property type="entry name" value="SND2/TMEM208"/>
</dbReference>
<dbReference type="EMBL" id="MCFH01000016">
    <property type="protein sequence ID" value="ORX52151.1"/>
    <property type="molecule type" value="Genomic_DNA"/>
</dbReference>
<comment type="subcellular location">
    <subcellularLocation>
        <location evidence="1">Endoplasmic reticulum membrane</location>
        <topology evidence="1">Multi-pass membrane protein</topology>
    </subcellularLocation>
</comment>
<dbReference type="Pfam" id="PF05620">
    <property type="entry name" value="TMEM208_SND2"/>
    <property type="match status" value="1"/>
</dbReference>
<dbReference type="GO" id="GO:0005789">
    <property type="term" value="C:endoplasmic reticulum membrane"/>
    <property type="evidence" value="ECO:0007669"/>
    <property type="project" value="UniProtKB-SubCell"/>
</dbReference>
<sequence>MANQSDKRISAYNKEVLKKQWMLTIVVAVFYLLIRLTFRRDTIKAKFIYGFIAMQVTTVILILLMKKMAFVKGANPSVQYAGVNFNDNGNVVSYLFDIVFIFRFVTFTTAFSDFYWWFLIVIPLYAVYKIIASVILPILRASTSQNPSPEQVLSKTQQKKQARRENVKYK</sequence>
<dbReference type="OrthoDB" id="276296at2759"/>
<evidence type="ECO:0000256" key="6">
    <source>
        <dbReference type="ARBA" id="ARBA00023136"/>
    </source>
</evidence>
<comment type="similarity">
    <text evidence="2">Belongs to the TMEM208 family.</text>
</comment>
<evidence type="ECO:0000256" key="7">
    <source>
        <dbReference type="SAM" id="MobiDB-lite"/>
    </source>
</evidence>
<evidence type="ECO:0000256" key="8">
    <source>
        <dbReference type="SAM" id="Phobius"/>
    </source>
</evidence>
<feature type="region of interest" description="Disordered" evidence="7">
    <location>
        <begin position="144"/>
        <end position="170"/>
    </location>
</feature>
<dbReference type="PANTHER" id="PTHR13505:SF7">
    <property type="entry name" value="TRANSMEMBRANE PROTEIN 208"/>
    <property type="match status" value="1"/>
</dbReference>
<keyword evidence="3 8" id="KW-0812">Transmembrane</keyword>
<dbReference type="PANTHER" id="PTHR13505">
    <property type="entry name" value="TRANSMEMBRANE PROTEIN 208"/>
    <property type="match status" value="1"/>
</dbReference>
<gene>
    <name evidence="9" type="ORF">BCR36DRAFT_582649</name>
</gene>
<evidence type="ECO:0000256" key="4">
    <source>
        <dbReference type="ARBA" id="ARBA00022824"/>
    </source>
</evidence>
<evidence type="ECO:0000256" key="1">
    <source>
        <dbReference type="ARBA" id="ARBA00004477"/>
    </source>
</evidence>
<feature type="transmembrane region" description="Helical" evidence="8">
    <location>
        <begin position="47"/>
        <end position="65"/>
    </location>
</feature>
<name>A0A1Y1VBW4_9FUNG</name>
<dbReference type="STRING" id="1754191.A0A1Y1VBW4"/>
<feature type="transmembrane region" description="Helical" evidence="8">
    <location>
        <begin position="20"/>
        <end position="38"/>
    </location>
</feature>
<comment type="caution">
    <text evidence="9">The sequence shown here is derived from an EMBL/GenBank/DDBJ whole genome shotgun (WGS) entry which is preliminary data.</text>
</comment>
<feature type="transmembrane region" description="Helical" evidence="8">
    <location>
        <begin position="114"/>
        <end position="139"/>
    </location>
</feature>
<keyword evidence="4" id="KW-0256">Endoplasmic reticulum</keyword>
<protein>
    <submittedName>
        <fullName evidence="9">DUF788-domain-containing protein</fullName>
    </submittedName>
</protein>
<evidence type="ECO:0000256" key="5">
    <source>
        <dbReference type="ARBA" id="ARBA00022989"/>
    </source>
</evidence>
<reference evidence="9 10" key="2">
    <citation type="submission" date="2016-08" db="EMBL/GenBank/DDBJ databases">
        <title>Pervasive Adenine N6-methylation of Active Genes in Fungi.</title>
        <authorList>
            <consortium name="DOE Joint Genome Institute"/>
            <person name="Mondo S.J."/>
            <person name="Dannebaum R.O."/>
            <person name="Kuo R.C."/>
            <person name="Labutti K."/>
            <person name="Haridas S."/>
            <person name="Kuo A."/>
            <person name="Salamov A."/>
            <person name="Ahrendt S.R."/>
            <person name="Lipzen A."/>
            <person name="Sullivan W."/>
            <person name="Andreopoulos W.B."/>
            <person name="Clum A."/>
            <person name="Lindquist E."/>
            <person name="Daum C."/>
            <person name="Ramamoorthy G.K."/>
            <person name="Gryganskyi A."/>
            <person name="Culley D."/>
            <person name="Magnuson J.K."/>
            <person name="James T.Y."/>
            <person name="O'Malley M.A."/>
            <person name="Stajich J.E."/>
            <person name="Spatafora J.W."/>
            <person name="Visel A."/>
            <person name="Grigoriev I.V."/>
        </authorList>
    </citation>
    <scope>NUCLEOTIDE SEQUENCE [LARGE SCALE GENOMIC DNA]</scope>
    <source>
        <strain evidence="10">finn</strain>
    </source>
</reference>
<dbReference type="GO" id="GO:0006624">
    <property type="term" value="P:vacuolar protein processing"/>
    <property type="evidence" value="ECO:0007669"/>
    <property type="project" value="TreeGrafter"/>
</dbReference>
<evidence type="ECO:0000313" key="9">
    <source>
        <dbReference type="EMBL" id="ORX52151.1"/>
    </source>
</evidence>
<feature type="compositionally biased region" description="Polar residues" evidence="7">
    <location>
        <begin position="144"/>
        <end position="156"/>
    </location>
</feature>
<evidence type="ECO:0000256" key="3">
    <source>
        <dbReference type="ARBA" id="ARBA00022692"/>
    </source>
</evidence>
<keyword evidence="5 8" id="KW-1133">Transmembrane helix</keyword>
<evidence type="ECO:0000256" key="2">
    <source>
        <dbReference type="ARBA" id="ARBA00009950"/>
    </source>
</evidence>
<dbReference type="Proteomes" id="UP000193719">
    <property type="component" value="Unassembled WGS sequence"/>
</dbReference>
<dbReference type="AlphaFoldDB" id="A0A1Y1VBW4"/>
<evidence type="ECO:0000313" key="10">
    <source>
        <dbReference type="Proteomes" id="UP000193719"/>
    </source>
</evidence>
<keyword evidence="6 8" id="KW-0472">Membrane</keyword>
<organism evidence="9 10">
    <name type="scientific">Piromyces finnis</name>
    <dbReference type="NCBI Taxonomy" id="1754191"/>
    <lineage>
        <taxon>Eukaryota</taxon>
        <taxon>Fungi</taxon>
        <taxon>Fungi incertae sedis</taxon>
        <taxon>Chytridiomycota</taxon>
        <taxon>Chytridiomycota incertae sedis</taxon>
        <taxon>Neocallimastigomycetes</taxon>
        <taxon>Neocallimastigales</taxon>
        <taxon>Neocallimastigaceae</taxon>
        <taxon>Piromyces</taxon>
    </lineage>
</organism>
<proteinExistence type="inferred from homology"/>
<accession>A0A1Y1VBW4</accession>
<dbReference type="GO" id="GO:0005773">
    <property type="term" value="C:vacuole"/>
    <property type="evidence" value="ECO:0007669"/>
    <property type="project" value="GOC"/>
</dbReference>
<reference evidence="9 10" key="1">
    <citation type="submission" date="2016-08" db="EMBL/GenBank/DDBJ databases">
        <title>Genomes of anaerobic fungi encode conserved fungal cellulosomes for biomass hydrolysis.</title>
        <authorList>
            <consortium name="DOE Joint Genome Institute"/>
            <person name="Haitjema C.H."/>
            <person name="Gilmore S.P."/>
            <person name="Henske J.K."/>
            <person name="Solomon K.V."/>
            <person name="De Groot R."/>
            <person name="Kuo A."/>
            <person name="Mondo S.J."/>
            <person name="Salamov A.A."/>
            <person name="Labutti K."/>
            <person name="Zhao Z."/>
            <person name="Chiniquy J."/>
            <person name="Barry K."/>
            <person name="Brewer H.M."/>
            <person name="Purvine S.O."/>
            <person name="Wright A.T."/>
            <person name="Boxma B."/>
            <person name="Van Alen T."/>
            <person name="Hackstein J.H."/>
            <person name="Baker S.E."/>
            <person name="Grigoriev I.V."/>
            <person name="O'Malley M.A."/>
        </authorList>
    </citation>
    <scope>NUCLEOTIDE SEQUENCE [LARGE SCALE GENOMIC DNA]</scope>
    <source>
        <strain evidence="10">finn</strain>
    </source>
</reference>
<keyword evidence="10" id="KW-1185">Reference proteome</keyword>